<dbReference type="SUPFAM" id="SSF54862">
    <property type="entry name" value="4Fe-4S ferredoxins"/>
    <property type="match status" value="1"/>
</dbReference>
<evidence type="ECO:0000256" key="2">
    <source>
        <dbReference type="ARBA" id="ARBA00009777"/>
    </source>
</evidence>
<dbReference type="InterPro" id="IPR017900">
    <property type="entry name" value="4Fe4S_Fe_S_CS"/>
</dbReference>
<comment type="caution">
    <text evidence="11">The sequence shown here is derived from an EMBL/GenBank/DDBJ whole genome shotgun (WGS) entry which is preliminary data.</text>
</comment>
<dbReference type="PROSITE" id="PS01087">
    <property type="entry name" value="RADICAL_ACTIVATING"/>
    <property type="match status" value="1"/>
</dbReference>
<dbReference type="STRING" id="1817863.A2Y62_11185"/>
<dbReference type="PANTHER" id="PTHR30352:SF4">
    <property type="entry name" value="PYRUVATE FORMATE-LYASE 2-ACTIVATING ENZYME"/>
    <property type="match status" value="1"/>
</dbReference>
<feature type="domain" description="4Fe-4S ferredoxin-type" evidence="9">
    <location>
        <begin position="76"/>
        <end position="105"/>
    </location>
</feature>
<keyword evidence="6" id="KW-0560">Oxidoreductase</keyword>
<reference evidence="11 12" key="1">
    <citation type="journal article" date="2016" name="Nat. Commun.">
        <title>Thousands of microbial genomes shed light on interconnected biogeochemical processes in an aquifer system.</title>
        <authorList>
            <person name="Anantharaman K."/>
            <person name="Brown C.T."/>
            <person name="Hug L.A."/>
            <person name="Sharon I."/>
            <person name="Castelle C.J."/>
            <person name="Probst A.J."/>
            <person name="Thomas B.C."/>
            <person name="Singh A."/>
            <person name="Wilkins M.J."/>
            <person name="Karaoz U."/>
            <person name="Brodie E.L."/>
            <person name="Williams K.H."/>
            <person name="Hubbard S.S."/>
            <person name="Banfield J.F."/>
        </authorList>
    </citation>
    <scope>NUCLEOTIDE SEQUENCE [LARGE SCALE GENOMIC DNA]</scope>
</reference>
<evidence type="ECO:0000256" key="5">
    <source>
        <dbReference type="ARBA" id="ARBA00022723"/>
    </source>
</evidence>
<dbReference type="CDD" id="cd01335">
    <property type="entry name" value="Radical_SAM"/>
    <property type="match status" value="1"/>
</dbReference>
<dbReference type="InterPro" id="IPR034457">
    <property type="entry name" value="Organic_radical-activating"/>
</dbReference>
<sequence>MTKGIIFDIKRYAIHDGPGIRTTVFFKGCPLSCYWCHNPEGQRAQPELVYNRAVCLRCGECVRHCAADFLLQNERGHIVLPVKECPECGECAKVCPSQALEYIGKLMSVEEVMSEVDKDRLFYEESGGGVTFSGGEPFAQPEFLEELLIRCRAKKYHTTVDTCGYVPGVVLARIAPLVDLFLFDIKIMNTEVHRKYMGRANWGILENMKRLAKAGKTIMIRIPVIPGITDTEQNLNDMIAFLKKLSDIHEVALLPFHAAGEAKYKKLRRRKPVRNIMPPSEAKMNDLRRLFENNGFSVKIGG</sequence>
<keyword evidence="8" id="KW-0411">Iron-sulfur</keyword>
<dbReference type="InterPro" id="IPR012839">
    <property type="entry name" value="Organic_radical_activase"/>
</dbReference>
<dbReference type="AlphaFoldDB" id="A0A1F5VWD0"/>
<dbReference type="Pfam" id="PF04055">
    <property type="entry name" value="Radical_SAM"/>
    <property type="match status" value="1"/>
</dbReference>
<dbReference type="InterPro" id="IPR007197">
    <property type="entry name" value="rSAM"/>
</dbReference>
<evidence type="ECO:0000259" key="9">
    <source>
        <dbReference type="PROSITE" id="PS51379"/>
    </source>
</evidence>
<feature type="domain" description="4Fe-4S ferredoxin-type" evidence="9">
    <location>
        <begin position="46"/>
        <end position="75"/>
    </location>
</feature>
<evidence type="ECO:0000256" key="7">
    <source>
        <dbReference type="ARBA" id="ARBA00023004"/>
    </source>
</evidence>
<evidence type="ECO:0000313" key="11">
    <source>
        <dbReference type="EMBL" id="OGF67700.1"/>
    </source>
</evidence>
<organism evidence="11 12">
    <name type="scientific">Candidatus Fischerbacteria bacterium RBG_13_37_8</name>
    <dbReference type="NCBI Taxonomy" id="1817863"/>
    <lineage>
        <taxon>Bacteria</taxon>
        <taxon>Candidatus Fischeribacteriota</taxon>
    </lineage>
</organism>
<keyword evidence="7" id="KW-0408">Iron</keyword>
<keyword evidence="4" id="KW-0949">S-adenosyl-L-methionine</keyword>
<dbReference type="Gene3D" id="3.20.20.70">
    <property type="entry name" value="Aldolase class I"/>
    <property type="match status" value="1"/>
</dbReference>
<name>A0A1F5VWD0_9BACT</name>
<dbReference type="Gene3D" id="3.30.70.20">
    <property type="match status" value="1"/>
</dbReference>
<feature type="domain" description="Radical SAM core" evidence="10">
    <location>
        <begin position="15"/>
        <end position="288"/>
    </location>
</feature>
<dbReference type="InterPro" id="IPR040074">
    <property type="entry name" value="BssD/PflA/YjjW"/>
</dbReference>
<comment type="cofactor">
    <cofactor evidence="1">
        <name>[4Fe-4S] cluster</name>
        <dbReference type="ChEBI" id="CHEBI:49883"/>
    </cofactor>
</comment>
<accession>A0A1F5VWD0</accession>
<dbReference type="PROSITE" id="PS51918">
    <property type="entry name" value="RADICAL_SAM"/>
    <property type="match status" value="1"/>
</dbReference>
<dbReference type="SUPFAM" id="SSF102114">
    <property type="entry name" value="Radical SAM enzymes"/>
    <property type="match status" value="1"/>
</dbReference>
<dbReference type="InterPro" id="IPR017896">
    <property type="entry name" value="4Fe4S_Fe-S-bd"/>
</dbReference>
<evidence type="ECO:0000259" key="10">
    <source>
        <dbReference type="PROSITE" id="PS51918"/>
    </source>
</evidence>
<dbReference type="PANTHER" id="PTHR30352">
    <property type="entry name" value="PYRUVATE FORMATE-LYASE-ACTIVATING ENZYME"/>
    <property type="match status" value="1"/>
</dbReference>
<dbReference type="NCBIfam" id="TIGR02494">
    <property type="entry name" value="PFLE_PFLC"/>
    <property type="match status" value="1"/>
</dbReference>
<evidence type="ECO:0000256" key="3">
    <source>
        <dbReference type="ARBA" id="ARBA00022485"/>
    </source>
</evidence>
<dbReference type="PROSITE" id="PS51379">
    <property type="entry name" value="4FE4S_FER_2"/>
    <property type="match status" value="2"/>
</dbReference>
<keyword evidence="3" id="KW-0004">4Fe-4S</keyword>
<dbReference type="GO" id="GO:0046872">
    <property type="term" value="F:metal ion binding"/>
    <property type="evidence" value="ECO:0007669"/>
    <property type="project" value="UniProtKB-KW"/>
</dbReference>
<dbReference type="GO" id="GO:0016491">
    <property type="term" value="F:oxidoreductase activity"/>
    <property type="evidence" value="ECO:0007669"/>
    <property type="project" value="UniProtKB-KW"/>
</dbReference>
<proteinExistence type="inferred from homology"/>
<comment type="similarity">
    <text evidence="2">Belongs to the organic radical-activating enzymes family.</text>
</comment>
<dbReference type="PIRSF" id="PIRSF000371">
    <property type="entry name" value="PFL_act_enz"/>
    <property type="match status" value="1"/>
</dbReference>
<dbReference type="InterPro" id="IPR013785">
    <property type="entry name" value="Aldolase_TIM"/>
</dbReference>
<dbReference type="GO" id="GO:0051539">
    <property type="term" value="F:4 iron, 4 sulfur cluster binding"/>
    <property type="evidence" value="ECO:0007669"/>
    <property type="project" value="UniProtKB-KW"/>
</dbReference>
<keyword evidence="5" id="KW-0479">Metal-binding</keyword>
<evidence type="ECO:0000256" key="4">
    <source>
        <dbReference type="ARBA" id="ARBA00022691"/>
    </source>
</evidence>
<dbReference type="SFLD" id="SFLDG01118">
    <property type="entry name" value="activating_enzymes__group_2"/>
    <property type="match status" value="1"/>
</dbReference>
<dbReference type="InterPro" id="IPR058240">
    <property type="entry name" value="rSAM_sf"/>
</dbReference>
<evidence type="ECO:0000256" key="1">
    <source>
        <dbReference type="ARBA" id="ARBA00001966"/>
    </source>
</evidence>
<dbReference type="EMBL" id="MFGW01000042">
    <property type="protein sequence ID" value="OGF67700.1"/>
    <property type="molecule type" value="Genomic_DNA"/>
</dbReference>
<evidence type="ECO:0000313" key="12">
    <source>
        <dbReference type="Proteomes" id="UP000178943"/>
    </source>
</evidence>
<dbReference type="SFLD" id="SFLDG01066">
    <property type="entry name" value="organic_radical-activating_enz"/>
    <property type="match status" value="1"/>
</dbReference>
<evidence type="ECO:0000256" key="8">
    <source>
        <dbReference type="ARBA" id="ARBA00023014"/>
    </source>
</evidence>
<dbReference type="SFLD" id="SFLDS00029">
    <property type="entry name" value="Radical_SAM"/>
    <property type="match status" value="1"/>
</dbReference>
<dbReference type="PROSITE" id="PS00198">
    <property type="entry name" value="4FE4S_FER_1"/>
    <property type="match status" value="1"/>
</dbReference>
<dbReference type="InterPro" id="IPR001989">
    <property type="entry name" value="Radical_activat_CS"/>
</dbReference>
<gene>
    <name evidence="11" type="ORF">A2Y62_11185</name>
</gene>
<dbReference type="Proteomes" id="UP000178943">
    <property type="component" value="Unassembled WGS sequence"/>
</dbReference>
<evidence type="ECO:0000256" key="6">
    <source>
        <dbReference type="ARBA" id="ARBA00023002"/>
    </source>
</evidence>
<protein>
    <recommendedName>
        <fullName evidence="13">Glycyl-radical enzyme activating protein</fullName>
    </recommendedName>
</protein>
<evidence type="ECO:0008006" key="13">
    <source>
        <dbReference type="Google" id="ProtNLM"/>
    </source>
</evidence>